<keyword evidence="2 8" id="KW-0808">Transferase</keyword>
<dbReference type="InterPro" id="IPR003136">
    <property type="entry name" value="Cytidylate_kin"/>
</dbReference>
<dbReference type="SUPFAM" id="SSF52540">
    <property type="entry name" value="P-loop containing nucleoside triphosphate hydrolases"/>
    <property type="match status" value="1"/>
</dbReference>
<dbReference type="EC" id="2.7.4.25" evidence="8"/>
<dbReference type="Proteomes" id="UP000249557">
    <property type="component" value="Unassembled WGS sequence"/>
</dbReference>
<evidence type="ECO:0000313" key="11">
    <source>
        <dbReference type="Proteomes" id="UP000249557"/>
    </source>
</evidence>
<name>A0A2W5A6Q5_9BACT</name>
<evidence type="ECO:0000256" key="2">
    <source>
        <dbReference type="ARBA" id="ARBA00022679"/>
    </source>
</evidence>
<gene>
    <name evidence="8" type="primary">cmk</name>
    <name evidence="10" type="ORF">DI626_00520</name>
</gene>
<keyword evidence="3 8" id="KW-0547">Nucleotide-binding</keyword>
<evidence type="ECO:0000313" key="10">
    <source>
        <dbReference type="EMBL" id="PZO88937.1"/>
    </source>
</evidence>
<dbReference type="GO" id="GO:0036431">
    <property type="term" value="F:dCMP kinase activity"/>
    <property type="evidence" value="ECO:0007669"/>
    <property type="project" value="InterPro"/>
</dbReference>
<dbReference type="GO" id="GO:0005524">
    <property type="term" value="F:ATP binding"/>
    <property type="evidence" value="ECO:0007669"/>
    <property type="project" value="UniProtKB-UniRule"/>
</dbReference>
<accession>A0A2W5A6Q5</accession>
<evidence type="ECO:0000256" key="7">
    <source>
        <dbReference type="ARBA" id="ARBA00048478"/>
    </source>
</evidence>
<dbReference type="Gene3D" id="3.40.50.300">
    <property type="entry name" value="P-loop containing nucleotide triphosphate hydrolases"/>
    <property type="match status" value="1"/>
</dbReference>
<dbReference type="Pfam" id="PF02224">
    <property type="entry name" value="Cytidylate_kin"/>
    <property type="match status" value="1"/>
</dbReference>
<evidence type="ECO:0000256" key="3">
    <source>
        <dbReference type="ARBA" id="ARBA00022741"/>
    </source>
</evidence>
<reference evidence="10 11" key="1">
    <citation type="submission" date="2017-08" db="EMBL/GenBank/DDBJ databases">
        <title>Infants hospitalized years apart are colonized by the same room-sourced microbial strains.</title>
        <authorList>
            <person name="Brooks B."/>
            <person name="Olm M.R."/>
            <person name="Firek B.A."/>
            <person name="Baker R."/>
            <person name="Thomas B.C."/>
            <person name="Morowitz M.J."/>
            <person name="Banfield J.F."/>
        </authorList>
    </citation>
    <scope>NUCLEOTIDE SEQUENCE [LARGE SCALE GENOMIC DNA]</scope>
    <source>
        <strain evidence="10">S2_018_000_R2_104</strain>
    </source>
</reference>
<keyword evidence="8" id="KW-0963">Cytoplasm</keyword>
<evidence type="ECO:0000256" key="5">
    <source>
        <dbReference type="ARBA" id="ARBA00022840"/>
    </source>
</evidence>
<keyword evidence="5 8" id="KW-0067">ATP-binding</keyword>
<dbReference type="InterPro" id="IPR027417">
    <property type="entry name" value="P-loop_NTPase"/>
</dbReference>
<feature type="binding site" evidence="8">
    <location>
        <begin position="7"/>
        <end position="15"/>
    </location>
    <ligand>
        <name>ATP</name>
        <dbReference type="ChEBI" id="CHEBI:30616"/>
    </ligand>
</feature>
<dbReference type="InterPro" id="IPR011994">
    <property type="entry name" value="Cytidylate_kinase_dom"/>
</dbReference>
<comment type="similarity">
    <text evidence="1 8">Belongs to the cytidylate kinase family. Type 1 subfamily.</text>
</comment>
<dbReference type="GO" id="GO:0036430">
    <property type="term" value="F:CMP kinase activity"/>
    <property type="evidence" value="ECO:0007669"/>
    <property type="project" value="RHEA"/>
</dbReference>
<sequence>MVIAIDGPAASGKGTLARKLAAELGFAYLDTGALYRCVGKAVLDAGGNPADESAAIVAAKSLQQTLKPQDLQNPDLRTDTVGSAASNVAKFPAVRQALFEFQRNFAKTPQQGYGGVILDGRDIGTVIAPDADVKLFVTASVEERTKRRLAELTGKGIETDFETVLADMKQRDERDSARDTAPLKPADNAVLVDTSTMDAQSVMDYALSLIRNRAS</sequence>
<keyword evidence="4 8" id="KW-0418">Kinase</keyword>
<comment type="catalytic activity">
    <reaction evidence="6 8">
        <text>dCMP + ATP = dCDP + ADP</text>
        <dbReference type="Rhea" id="RHEA:25094"/>
        <dbReference type="ChEBI" id="CHEBI:30616"/>
        <dbReference type="ChEBI" id="CHEBI:57566"/>
        <dbReference type="ChEBI" id="CHEBI:58593"/>
        <dbReference type="ChEBI" id="CHEBI:456216"/>
        <dbReference type="EC" id="2.7.4.25"/>
    </reaction>
</comment>
<proteinExistence type="inferred from homology"/>
<evidence type="ECO:0000256" key="4">
    <source>
        <dbReference type="ARBA" id="ARBA00022777"/>
    </source>
</evidence>
<comment type="subcellular location">
    <subcellularLocation>
        <location evidence="8">Cytoplasm</location>
    </subcellularLocation>
</comment>
<dbReference type="AlphaFoldDB" id="A0A2W5A6Q5"/>
<feature type="domain" description="Cytidylate kinase" evidence="9">
    <location>
        <begin position="3"/>
        <end position="211"/>
    </location>
</feature>
<evidence type="ECO:0000256" key="6">
    <source>
        <dbReference type="ARBA" id="ARBA00047615"/>
    </source>
</evidence>
<evidence type="ECO:0000256" key="1">
    <source>
        <dbReference type="ARBA" id="ARBA00009427"/>
    </source>
</evidence>
<dbReference type="EMBL" id="QFNK01000004">
    <property type="protein sequence ID" value="PZO88937.1"/>
    <property type="molecule type" value="Genomic_DNA"/>
</dbReference>
<dbReference type="CDD" id="cd02020">
    <property type="entry name" value="CMPK"/>
    <property type="match status" value="1"/>
</dbReference>
<dbReference type="NCBIfam" id="TIGR00017">
    <property type="entry name" value="cmk"/>
    <property type="match status" value="1"/>
</dbReference>
<protein>
    <recommendedName>
        <fullName evidence="8">Cytidylate kinase</fullName>
        <shortName evidence="8">CK</shortName>
        <ecNumber evidence="8">2.7.4.25</ecNumber>
    </recommendedName>
    <alternativeName>
        <fullName evidence="8">Cytidine monophosphate kinase</fullName>
        <shortName evidence="8">CMP kinase</shortName>
    </alternativeName>
</protein>
<dbReference type="HAMAP" id="MF_00238">
    <property type="entry name" value="Cytidyl_kinase_type1"/>
    <property type="match status" value="1"/>
</dbReference>
<organism evidence="10 11">
    <name type="scientific">Micavibrio aeruginosavorus</name>
    <dbReference type="NCBI Taxonomy" id="349221"/>
    <lineage>
        <taxon>Bacteria</taxon>
        <taxon>Pseudomonadati</taxon>
        <taxon>Bdellovibrionota</taxon>
        <taxon>Bdellovibrionia</taxon>
        <taxon>Bdellovibrionales</taxon>
        <taxon>Pseudobdellovibrionaceae</taxon>
        <taxon>Micavibrio</taxon>
    </lineage>
</organism>
<dbReference type="GO" id="GO:0006220">
    <property type="term" value="P:pyrimidine nucleotide metabolic process"/>
    <property type="evidence" value="ECO:0007669"/>
    <property type="project" value="UniProtKB-UniRule"/>
</dbReference>
<evidence type="ECO:0000259" key="9">
    <source>
        <dbReference type="Pfam" id="PF02224"/>
    </source>
</evidence>
<evidence type="ECO:0000256" key="8">
    <source>
        <dbReference type="HAMAP-Rule" id="MF_00238"/>
    </source>
</evidence>
<dbReference type="GO" id="GO:0005737">
    <property type="term" value="C:cytoplasm"/>
    <property type="evidence" value="ECO:0007669"/>
    <property type="project" value="UniProtKB-SubCell"/>
</dbReference>
<comment type="caution">
    <text evidence="10">The sequence shown here is derived from an EMBL/GenBank/DDBJ whole genome shotgun (WGS) entry which is preliminary data.</text>
</comment>
<comment type="catalytic activity">
    <reaction evidence="7 8">
        <text>CMP + ATP = CDP + ADP</text>
        <dbReference type="Rhea" id="RHEA:11600"/>
        <dbReference type="ChEBI" id="CHEBI:30616"/>
        <dbReference type="ChEBI" id="CHEBI:58069"/>
        <dbReference type="ChEBI" id="CHEBI:60377"/>
        <dbReference type="ChEBI" id="CHEBI:456216"/>
        <dbReference type="EC" id="2.7.4.25"/>
    </reaction>
</comment>